<dbReference type="GO" id="GO:0003978">
    <property type="term" value="F:UDP-glucose 4-epimerase activity"/>
    <property type="evidence" value="ECO:0007669"/>
    <property type="project" value="UniProtKB-EC"/>
</dbReference>
<evidence type="ECO:0000313" key="4">
    <source>
        <dbReference type="Proteomes" id="UP000270468"/>
    </source>
</evidence>
<dbReference type="EC" id="5.1.3.2" evidence="3"/>
<dbReference type="OrthoDB" id="9771073at2"/>
<dbReference type="SUPFAM" id="SSF51735">
    <property type="entry name" value="NAD(P)-binding Rossmann-fold domains"/>
    <property type="match status" value="1"/>
</dbReference>
<evidence type="ECO:0000256" key="1">
    <source>
        <dbReference type="ARBA" id="ARBA00007637"/>
    </source>
</evidence>
<dbReference type="Gene3D" id="3.40.50.720">
    <property type="entry name" value="NAD(P)-binding Rossmann-like Domain"/>
    <property type="match status" value="1"/>
</dbReference>
<dbReference type="EMBL" id="UXAV01000042">
    <property type="protein sequence ID" value="VDC28904.1"/>
    <property type="molecule type" value="Genomic_DNA"/>
</dbReference>
<dbReference type="InterPro" id="IPR036291">
    <property type="entry name" value="NAD(P)-bd_dom_sf"/>
</dbReference>
<dbReference type="Gene3D" id="3.90.25.10">
    <property type="entry name" value="UDP-galactose 4-epimerase, domain 1"/>
    <property type="match status" value="1"/>
</dbReference>
<dbReference type="AlphaFoldDB" id="A0A3P5X0J3"/>
<gene>
    <name evidence="3" type="ORF">FILTAD_01895</name>
</gene>
<accession>A0A3P5X0J3</accession>
<name>A0A3P5X0J3_9BACL</name>
<proteinExistence type="inferred from homology"/>
<comment type="similarity">
    <text evidence="1">Belongs to the NAD(P)-dependent epimerase/dehydratase family.</text>
</comment>
<keyword evidence="4" id="KW-1185">Reference proteome</keyword>
<feature type="domain" description="NAD-dependent epimerase/dehydratase" evidence="2">
    <location>
        <begin position="3"/>
        <end position="231"/>
    </location>
</feature>
<sequence>MKVVVTGGAGFIGSHLVDALIANDAEVHVLDNLVSGKIENVNAKAIIQLVDICSKEAKQLIVRFKPDFVVHLAAQADVGKSVHDPKYDAEVNIKGTINVLEASREAGVKKVIFASTSAVYGNLNKELITEDAQVNPASYYGLSKLTAEQYIQLFHELYRLPFTVLRFANVYGPRQLPKGEGGVVSVFLERIKMNGSLRVHGDGEQTRDFIYVTDVVNAIRAAMEHGHQQTIQISTAKRTSINEILNHLSDIHGFSVDTISAADRPGDIKHSCLCNKKAKSMLKWSPKVSILEGLTETYLYNQVQLDVDWGMQ</sequence>
<dbReference type="Pfam" id="PF01370">
    <property type="entry name" value="Epimerase"/>
    <property type="match status" value="1"/>
</dbReference>
<protein>
    <submittedName>
        <fullName evidence="3">UDP-glucose 4-epimerase</fullName>
        <ecNumber evidence="3">5.1.3.2</ecNumber>
    </submittedName>
</protein>
<dbReference type="PANTHER" id="PTHR43000">
    <property type="entry name" value="DTDP-D-GLUCOSE 4,6-DEHYDRATASE-RELATED"/>
    <property type="match status" value="1"/>
</dbReference>
<keyword evidence="3" id="KW-0413">Isomerase</keyword>
<reference evidence="3 4" key="1">
    <citation type="submission" date="2018-11" db="EMBL/GenBank/DDBJ databases">
        <authorList>
            <person name="Criscuolo A."/>
        </authorList>
    </citation>
    <scope>NUCLEOTIDE SEQUENCE [LARGE SCALE GENOMIC DNA]</scope>
    <source>
        <strain evidence="3">ATB-66</strain>
    </source>
</reference>
<dbReference type="RefSeq" id="WP_124070485.1">
    <property type="nucleotide sequence ID" value="NZ_CBCRXF010000001.1"/>
</dbReference>
<evidence type="ECO:0000259" key="2">
    <source>
        <dbReference type="Pfam" id="PF01370"/>
    </source>
</evidence>
<evidence type="ECO:0000313" key="3">
    <source>
        <dbReference type="EMBL" id="VDC28904.1"/>
    </source>
</evidence>
<dbReference type="Proteomes" id="UP000270468">
    <property type="component" value="Unassembled WGS sequence"/>
</dbReference>
<organism evidence="3 4">
    <name type="scientific">Filibacter tadaridae</name>
    <dbReference type="NCBI Taxonomy" id="2483811"/>
    <lineage>
        <taxon>Bacteria</taxon>
        <taxon>Bacillati</taxon>
        <taxon>Bacillota</taxon>
        <taxon>Bacilli</taxon>
        <taxon>Bacillales</taxon>
        <taxon>Caryophanaceae</taxon>
        <taxon>Filibacter</taxon>
    </lineage>
</organism>
<dbReference type="InterPro" id="IPR001509">
    <property type="entry name" value="Epimerase_deHydtase"/>
</dbReference>